<keyword evidence="2" id="KW-1185">Reference proteome</keyword>
<evidence type="ECO:0000313" key="1">
    <source>
        <dbReference type="EMBL" id="GAX26634.1"/>
    </source>
</evidence>
<dbReference type="Proteomes" id="UP000198406">
    <property type="component" value="Unassembled WGS sequence"/>
</dbReference>
<dbReference type="EMBL" id="BDSP01000251">
    <property type="protein sequence ID" value="GAX26634.1"/>
    <property type="molecule type" value="Genomic_DNA"/>
</dbReference>
<sequence length="471" mass="54420">MSHSSKRRKTKDSSSLIDLERVESLDMLLGEIKQDEQIWIENFDVFVTTDNTASHEDYIHLNCDVDSNTDSSVLLTFYSKTLLSLTSTVEEVLSLPDLRQQRNIGFLGSMGETYEDLIFTPEQLEKIFSARETRTYSFWYLNLSPEQSVVLAAKTKLEAIWFCSIRDKGLALIDWLEHHNEGRTLGSFSCQFYNAWENILEFLCRSMYPVFDQIVLDQFHRYSNMSLTYELLVSANVGSILELINPYSFVGDDCKILIQSLENGTLRCPKLELCFDAESSELDQKLDFFEVGFKRYAHAMSSPKCTLKELHLQMETVRLSDSAVVFESYLVAMLHENQSLSTLGIDSLVEPLGFPAMGILNAATEHPKLRTLKFISPATLDPPNPESSEPFQVWVRENLYHSVRFHNSHFDTKYNKDQWQDCIFFSRCSLLHNVPDERIRSYLLVALLANQQHSVHRVRFLLSWNRDVFTK</sequence>
<proteinExistence type="predicted"/>
<dbReference type="AlphaFoldDB" id="A0A1Z5KJY7"/>
<comment type="caution">
    <text evidence="1">The sequence shown here is derived from an EMBL/GenBank/DDBJ whole genome shotgun (WGS) entry which is preliminary data.</text>
</comment>
<reference evidence="1 2" key="1">
    <citation type="journal article" date="2015" name="Plant Cell">
        <title>Oil accumulation by the oleaginous diatom Fistulifera solaris as revealed by the genome and transcriptome.</title>
        <authorList>
            <person name="Tanaka T."/>
            <person name="Maeda Y."/>
            <person name="Veluchamy A."/>
            <person name="Tanaka M."/>
            <person name="Abida H."/>
            <person name="Marechal E."/>
            <person name="Bowler C."/>
            <person name="Muto M."/>
            <person name="Sunaga Y."/>
            <person name="Tanaka M."/>
            <person name="Yoshino T."/>
            <person name="Taniguchi T."/>
            <person name="Fukuda Y."/>
            <person name="Nemoto M."/>
            <person name="Matsumoto M."/>
            <person name="Wong P.S."/>
            <person name="Aburatani S."/>
            <person name="Fujibuchi W."/>
        </authorList>
    </citation>
    <scope>NUCLEOTIDE SEQUENCE [LARGE SCALE GENOMIC DNA]</scope>
    <source>
        <strain evidence="1 2">JPCC DA0580</strain>
    </source>
</reference>
<name>A0A1Z5KJY7_FISSO</name>
<organism evidence="1 2">
    <name type="scientific">Fistulifera solaris</name>
    <name type="common">Oleaginous diatom</name>
    <dbReference type="NCBI Taxonomy" id="1519565"/>
    <lineage>
        <taxon>Eukaryota</taxon>
        <taxon>Sar</taxon>
        <taxon>Stramenopiles</taxon>
        <taxon>Ochrophyta</taxon>
        <taxon>Bacillariophyta</taxon>
        <taxon>Bacillariophyceae</taxon>
        <taxon>Bacillariophycidae</taxon>
        <taxon>Naviculales</taxon>
        <taxon>Naviculaceae</taxon>
        <taxon>Fistulifera</taxon>
    </lineage>
</organism>
<gene>
    <name evidence="1" type="ORF">FisN_2Hu433</name>
</gene>
<dbReference type="InParanoid" id="A0A1Z5KJY7"/>
<protein>
    <submittedName>
        <fullName evidence="1">Uncharacterized protein</fullName>
    </submittedName>
</protein>
<accession>A0A1Z5KJY7</accession>
<evidence type="ECO:0000313" key="2">
    <source>
        <dbReference type="Proteomes" id="UP000198406"/>
    </source>
</evidence>